<feature type="transmembrane region" description="Helical" evidence="8">
    <location>
        <begin position="142"/>
        <end position="161"/>
    </location>
</feature>
<comment type="similarity">
    <text evidence="2">Belongs to the DoxX family.</text>
</comment>
<evidence type="ECO:0000256" key="2">
    <source>
        <dbReference type="ARBA" id="ARBA00006679"/>
    </source>
</evidence>
<keyword evidence="5 8" id="KW-1133">Transmembrane helix</keyword>
<keyword evidence="4 8" id="KW-0812">Transmembrane</keyword>
<proteinExistence type="inferred from homology"/>
<keyword evidence="3" id="KW-1003">Cell membrane</keyword>
<evidence type="ECO:0000256" key="1">
    <source>
        <dbReference type="ARBA" id="ARBA00004651"/>
    </source>
</evidence>
<sequence length="194" mass="19817">MTEPTQQFDIGRLGGTQPPAAPDSDRRPVAWNSGADLGMLLLRLGIGGLFVAHGVQKAFGLWGGLGLGETARILEGQGFSATSILAGVLGFGELILGGLLVLGLFTPLAAAGLLAVKAVAITVKWGGPFFAAAAPNALELDVALAAGLAALLFTGAGRIALDAGRTWQRRPLPWATLFLVLGAAVAVLVLFVLR</sequence>
<dbReference type="PANTHER" id="PTHR33452:SF1">
    <property type="entry name" value="INNER MEMBRANE PROTEIN YPHA-RELATED"/>
    <property type="match status" value="1"/>
</dbReference>
<feature type="region of interest" description="Disordered" evidence="7">
    <location>
        <begin position="1"/>
        <end position="27"/>
    </location>
</feature>
<feature type="transmembrane region" description="Helical" evidence="8">
    <location>
        <begin position="94"/>
        <end position="122"/>
    </location>
</feature>
<reference evidence="9 10" key="1">
    <citation type="journal article" date="2019" name="Int. J. Syst. Evol. Microbiol.">
        <title>The Global Catalogue of Microorganisms (GCM) 10K type strain sequencing project: providing services to taxonomists for standard genome sequencing and annotation.</title>
        <authorList>
            <consortium name="The Broad Institute Genomics Platform"/>
            <consortium name="The Broad Institute Genome Sequencing Center for Infectious Disease"/>
            <person name="Wu L."/>
            <person name="Ma J."/>
        </authorList>
    </citation>
    <scope>NUCLEOTIDE SEQUENCE [LARGE SCALE GENOMIC DNA]</scope>
    <source>
        <strain evidence="9 10">JCM 16009</strain>
    </source>
</reference>
<dbReference type="RefSeq" id="WP_344420939.1">
    <property type="nucleotide sequence ID" value="NZ_BAAAQK010000018.1"/>
</dbReference>
<evidence type="ECO:0000256" key="7">
    <source>
        <dbReference type="SAM" id="MobiDB-lite"/>
    </source>
</evidence>
<keyword evidence="10" id="KW-1185">Reference proteome</keyword>
<dbReference type="InterPro" id="IPR032808">
    <property type="entry name" value="DoxX"/>
</dbReference>
<keyword evidence="6 8" id="KW-0472">Membrane</keyword>
<dbReference type="Proteomes" id="UP001500449">
    <property type="component" value="Unassembled WGS sequence"/>
</dbReference>
<evidence type="ECO:0000313" key="9">
    <source>
        <dbReference type="EMBL" id="GAA1861466.1"/>
    </source>
</evidence>
<protein>
    <recommendedName>
        <fullName evidence="11">DoxX family protein</fullName>
    </recommendedName>
</protein>
<evidence type="ECO:0008006" key="11">
    <source>
        <dbReference type="Google" id="ProtNLM"/>
    </source>
</evidence>
<evidence type="ECO:0000256" key="4">
    <source>
        <dbReference type="ARBA" id="ARBA00022692"/>
    </source>
</evidence>
<gene>
    <name evidence="9" type="ORF">GCM10009836_47070</name>
</gene>
<comment type="subcellular location">
    <subcellularLocation>
        <location evidence="1">Cell membrane</location>
        <topology evidence="1">Multi-pass membrane protein</topology>
    </subcellularLocation>
</comment>
<evidence type="ECO:0000256" key="5">
    <source>
        <dbReference type="ARBA" id="ARBA00022989"/>
    </source>
</evidence>
<evidence type="ECO:0000313" key="10">
    <source>
        <dbReference type="Proteomes" id="UP001500449"/>
    </source>
</evidence>
<evidence type="ECO:0000256" key="6">
    <source>
        <dbReference type="ARBA" id="ARBA00023136"/>
    </source>
</evidence>
<evidence type="ECO:0000256" key="3">
    <source>
        <dbReference type="ARBA" id="ARBA00022475"/>
    </source>
</evidence>
<accession>A0ABN2NF61</accession>
<organism evidence="9 10">
    <name type="scientific">Pseudonocardia ailaonensis</name>
    <dbReference type="NCBI Taxonomy" id="367279"/>
    <lineage>
        <taxon>Bacteria</taxon>
        <taxon>Bacillati</taxon>
        <taxon>Actinomycetota</taxon>
        <taxon>Actinomycetes</taxon>
        <taxon>Pseudonocardiales</taxon>
        <taxon>Pseudonocardiaceae</taxon>
        <taxon>Pseudonocardia</taxon>
    </lineage>
</organism>
<evidence type="ECO:0000256" key="8">
    <source>
        <dbReference type="SAM" id="Phobius"/>
    </source>
</evidence>
<name>A0ABN2NF61_9PSEU</name>
<dbReference type="InterPro" id="IPR051907">
    <property type="entry name" value="DoxX-like_oxidoreductase"/>
</dbReference>
<feature type="transmembrane region" description="Helical" evidence="8">
    <location>
        <begin position="173"/>
        <end position="193"/>
    </location>
</feature>
<dbReference type="PANTHER" id="PTHR33452">
    <property type="entry name" value="OXIDOREDUCTASE CATD-RELATED"/>
    <property type="match status" value="1"/>
</dbReference>
<comment type="caution">
    <text evidence="9">The sequence shown here is derived from an EMBL/GenBank/DDBJ whole genome shotgun (WGS) entry which is preliminary data.</text>
</comment>
<dbReference type="Pfam" id="PF07681">
    <property type="entry name" value="DoxX"/>
    <property type="match status" value="1"/>
</dbReference>
<dbReference type="EMBL" id="BAAAQK010000018">
    <property type="protein sequence ID" value="GAA1861466.1"/>
    <property type="molecule type" value="Genomic_DNA"/>
</dbReference>